<accession>H0UM84</accession>
<dbReference type="NCBIfam" id="NF009070">
    <property type="entry name" value="PRK12405.1"/>
    <property type="match status" value="1"/>
</dbReference>
<evidence type="ECO:0000256" key="8">
    <source>
        <dbReference type="HAMAP-Rule" id="MF_00478"/>
    </source>
</evidence>
<dbReference type="GO" id="GO:0022900">
    <property type="term" value="P:electron transport chain"/>
    <property type="evidence" value="ECO:0007669"/>
    <property type="project" value="UniProtKB-UniRule"/>
</dbReference>
<dbReference type="InterPro" id="IPR003667">
    <property type="entry name" value="NqrDE/RnfAE"/>
</dbReference>
<evidence type="ECO:0000256" key="1">
    <source>
        <dbReference type="ARBA" id="ARBA00004127"/>
    </source>
</evidence>
<comment type="subunit">
    <text evidence="8">The complex is composed of six subunits: RnfA, RnfB, RnfC, RnfD, RnfE and RnfG.</text>
</comment>
<feature type="transmembrane region" description="Helical" evidence="8">
    <location>
        <begin position="67"/>
        <end position="87"/>
    </location>
</feature>
<comment type="function">
    <text evidence="8">Part of a membrane-bound complex that couples electron transfer with translocation of ions across the membrane.</text>
</comment>
<keyword evidence="2 8" id="KW-0813">Transport</keyword>
<evidence type="ECO:0000256" key="2">
    <source>
        <dbReference type="ARBA" id="ARBA00022448"/>
    </source>
</evidence>
<evidence type="ECO:0000256" key="7">
    <source>
        <dbReference type="ARBA" id="ARBA00023136"/>
    </source>
</evidence>
<evidence type="ECO:0000256" key="5">
    <source>
        <dbReference type="ARBA" id="ARBA00022982"/>
    </source>
</evidence>
<dbReference type="eggNOG" id="COG4660">
    <property type="taxonomic scope" value="Bacteria"/>
</dbReference>
<evidence type="ECO:0000313" key="9">
    <source>
        <dbReference type="EMBL" id="EHM13660.1"/>
    </source>
</evidence>
<dbReference type="GO" id="GO:0005886">
    <property type="term" value="C:plasma membrane"/>
    <property type="evidence" value="ECO:0007669"/>
    <property type="project" value="UniProtKB-SubCell"/>
</dbReference>
<evidence type="ECO:0000256" key="3">
    <source>
        <dbReference type="ARBA" id="ARBA00022692"/>
    </source>
</evidence>
<comment type="subcellular location">
    <subcellularLocation>
        <location evidence="8">Cell membrane</location>
        <topology evidence="8">Multi-pass membrane protein</topology>
    </subcellularLocation>
    <subcellularLocation>
        <location evidence="1">Endomembrane system</location>
        <topology evidence="1">Multi-pass membrane protein</topology>
    </subcellularLocation>
</comment>
<evidence type="ECO:0000256" key="6">
    <source>
        <dbReference type="ARBA" id="ARBA00022989"/>
    </source>
</evidence>
<dbReference type="EC" id="7.-.-.-" evidence="8"/>
<keyword evidence="6 8" id="KW-1133">Transmembrane helix</keyword>
<keyword evidence="5 8" id="KW-0249">Electron transport</keyword>
<proteinExistence type="inferred from homology"/>
<keyword evidence="4 8" id="KW-1278">Translocase</keyword>
<dbReference type="STRING" id="885272.JonanDRAFT_1296"/>
<feature type="transmembrane region" description="Helical" evidence="8">
    <location>
        <begin position="168"/>
        <end position="192"/>
    </location>
</feature>
<comment type="similarity">
    <text evidence="8">Belongs to the NqrDE/RnfAE family.</text>
</comment>
<dbReference type="PANTHER" id="PTHR30586:SF0">
    <property type="entry name" value="ION-TRANSLOCATING OXIDOREDUCTASE COMPLEX SUBUNIT E"/>
    <property type="match status" value="1"/>
</dbReference>
<sequence length="212" mass="22676">MNVLMERLKSGILLQNPIFVQIIGMCPSLAVTSSVANGLGLGVASTLVLLGSNVAISSIKNFVPDKIRIPCFIIVIATFVTVIQMLMKGYFPALNASLGVFVPLIVVNCIILARAEAYASKNSVLHSLWDGLGFGLGFTVALLIISAIREMFGNGTLLGWSVFPQGFQPALLLVLAPGAFLVIGLIMAVISWNNLRLRRVNRRITNPSGCAH</sequence>
<feature type="transmembrane region" description="Helical" evidence="8">
    <location>
        <begin position="12"/>
        <end position="30"/>
    </location>
</feature>
<dbReference type="Proteomes" id="UP000003806">
    <property type="component" value="Chromosome"/>
</dbReference>
<keyword evidence="3 8" id="KW-0812">Transmembrane</keyword>
<keyword evidence="10" id="KW-1185">Reference proteome</keyword>
<dbReference type="EMBL" id="CM001376">
    <property type="protein sequence ID" value="EHM13660.1"/>
    <property type="molecule type" value="Genomic_DNA"/>
</dbReference>
<reference evidence="9 10" key="1">
    <citation type="submission" date="2011-11" db="EMBL/GenBank/DDBJ databases">
        <title>The Noncontiguous Finished genome of Jonquetella anthropi DSM 22815.</title>
        <authorList>
            <consortium name="US DOE Joint Genome Institute (JGI-PGF)"/>
            <person name="Lucas S."/>
            <person name="Copeland A."/>
            <person name="Lapidus A."/>
            <person name="Glavina del Rio T."/>
            <person name="Dalin E."/>
            <person name="Tice H."/>
            <person name="Bruce D."/>
            <person name="Goodwin L."/>
            <person name="Pitluck S."/>
            <person name="Peters L."/>
            <person name="Mikhailova N."/>
            <person name="Held B."/>
            <person name="Kyrpides N."/>
            <person name="Mavromatis K."/>
            <person name="Ivanova N."/>
            <person name="Markowitz V."/>
            <person name="Cheng J.-F."/>
            <person name="Hugenholtz P."/>
            <person name="Woyke T."/>
            <person name="Wu D."/>
            <person name="Gronow S."/>
            <person name="Wellnitz S."/>
            <person name="Brambilla E."/>
            <person name="Klenk H.-P."/>
            <person name="Eisen J.A."/>
        </authorList>
    </citation>
    <scope>NUCLEOTIDE SEQUENCE [LARGE SCALE GENOMIC DNA]</scope>
    <source>
        <strain evidence="9 10">DSM 22815</strain>
    </source>
</reference>
<dbReference type="HOGENOM" id="CLU_046659_1_1_0"/>
<evidence type="ECO:0000256" key="4">
    <source>
        <dbReference type="ARBA" id="ARBA00022967"/>
    </source>
</evidence>
<keyword evidence="8" id="KW-1003">Cell membrane</keyword>
<name>H0UM84_9BACT</name>
<organism evidence="9 10">
    <name type="scientific">Jonquetella anthropi DSM 22815</name>
    <dbReference type="NCBI Taxonomy" id="885272"/>
    <lineage>
        <taxon>Bacteria</taxon>
        <taxon>Thermotogati</taxon>
        <taxon>Synergistota</taxon>
        <taxon>Synergistia</taxon>
        <taxon>Synergistales</taxon>
        <taxon>Dethiosulfovibrionaceae</taxon>
        <taxon>Jonquetella</taxon>
    </lineage>
</organism>
<dbReference type="RefSeq" id="WP_008523248.1">
    <property type="nucleotide sequence ID" value="NZ_CM001376.1"/>
</dbReference>
<dbReference type="GO" id="GO:0012505">
    <property type="term" value="C:endomembrane system"/>
    <property type="evidence" value="ECO:0007669"/>
    <property type="project" value="UniProtKB-SubCell"/>
</dbReference>
<dbReference type="InterPro" id="IPR010968">
    <property type="entry name" value="RnfE"/>
</dbReference>
<dbReference type="PIRSF" id="PIRSF006102">
    <property type="entry name" value="NQR_DE"/>
    <property type="match status" value="1"/>
</dbReference>
<keyword evidence="7 8" id="KW-0472">Membrane</keyword>
<dbReference type="AlphaFoldDB" id="H0UM84"/>
<dbReference type="HAMAP" id="MF_00478">
    <property type="entry name" value="RsxE_RnfE"/>
    <property type="match status" value="1"/>
</dbReference>
<protein>
    <recommendedName>
        <fullName evidence="8">Ion-translocating oxidoreductase complex subunit E</fullName>
        <ecNumber evidence="8">7.-.-.-</ecNumber>
    </recommendedName>
    <alternativeName>
        <fullName evidence="8">Rnf electron transport complex subunit E</fullName>
    </alternativeName>
</protein>
<gene>
    <name evidence="8" type="primary">rnfE</name>
    <name evidence="9" type="ORF">JonanDRAFT_1296</name>
</gene>
<feature type="transmembrane region" description="Helical" evidence="8">
    <location>
        <begin position="127"/>
        <end position="148"/>
    </location>
</feature>
<dbReference type="NCBIfam" id="TIGR01948">
    <property type="entry name" value="rnfE"/>
    <property type="match status" value="1"/>
</dbReference>
<feature type="transmembrane region" description="Helical" evidence="8">
    <location>
        <begin position="93"/>
        <end position="115"/>
    </location>
</feature>
<evidence type="ECO:0000313" key="10">
    <source>
        <dbReference type="Proteomes" id="UP000003806"/>
    </source>
</evidence>
<dbReference type="PANTHER" id="PTHR30586">
    <property type="entry name" value="ELECTRON TRANSPORT COMPLEX PROTEIN RNFE"/>
    <property type="match status" value="1"/>
</dbReference>
<feature type="transmembrane region" description="Helical" evidence="8">
    <location>
        <begin position="36"/>
        <end position="55"/>
    </location>
</feature>
<dbReference type="Pfam" id="PF02508">
    <property type="entry name" value="Rnf-Nqr"/>
    <property type="match status" value="1"/>
</dbReference>